<dbReference type="InterPro" id="IPR001647">
    <property type="entry name" value="HTH_TetR"/>
</dbReference>
<dbReference type="InterPro" id="IPR009057">
    <property type="entry name" value="Homeodomain-like_sf"/>
</dbReference>
<evidence type="ECO:0000256" key="2">
    <source>
        <dbReference type="ARBA" id="ARBA00023125"/>
    </source>
</evidence>
<dbReference type="InterPro" id="IPR036271">
    <property type="entry name" value="Tet_transcr_reg_TetR-rel_C_sf"/>
</dbReference>
<dbReference type="PANTHER" id="PTHR43479">
    <property type="entry name" value="ACREF/ENVCD OPERON REPRESSOR-RELATED"/>
    <property type="match status" value="1"/>
</dbReference>
<organism evidence="5 6">
    <name type="scientific">Salirhabdus euzebyi</name>
    <dbReference type="NCBI Taxonomy" id="394506"/>
    <lineage>
        <taxon>Bacteria</taxon>
        <taxon>Bacillati</taxon>
        <taxon>Bacillota</taxon>
        <taxon>Bacilli</taxon>
        <taxon>Bacillales</taxon>
        <taxon>Bacillaceae</taxon>
        <taxon>Salirhabdus</taxon>
    </lineage>
</organism>
<evidence type="ECO:0000259" key="4">
    <source>
        <dbReference type="PROSITE" id="PS50977"/>
    </source>
</evidence>
<dbReference type="SUPFAM" id="SSF46689">
    <property type="entry name" value="Homeodomain-like"/>
    <property type="match status" value="1"/>
</dbReference>
<evidence type="ECO:0000256" key="3">
    <source>
        <dbReference type="PROSITE-ProRule" id="PRU00335"/>
    </source>
</evidence>
<dbReference type="GO" id="GO:0003677">
    <property type="term" value="F:DNA binding"/>
    <property type="evidence" value="ECO:0007669"/>
    <property type="project" value="UniProtKB-UniRule"/>
</dbReference>
<dbReference type="Pfam" id="PF00440">
    <property type="entry name" value="TetR_N"/>
    <property type="match status" value="1"/>
</dbReference>
<proteinExistence type="predicted"/>
<keyword evidence="2 3" id="KW-0238">DNA-binding</keyword>
<accession>A0A841QAX8</accession>
<sequence>MEEEDLIDELMGAAEKDLTPKQAKILQAAVEIFAEKGYASTSTSEIAKRAGVAEGTIFRHYKTKKELLISIVSPIMLKFAVPFFADKFLNDVFKEENTENLDQLIKKLIYNRYYFVKKNIPLVKILLQEMAFHAELQDKFKQMFVEKVLPRFKEVVEKFKVAEQIKDYPTETIIRLTMTTIIGFLVTRFLIIPDYNWDDEQEIEYTIEFIRNGLKNT</sequence>
<dbReference type="PRINTS" id="PR00455">
    <property type="entry name" value="HTHTETR"/>
</dbReference>
<keyword evidence="6" id="KW-1185">Reference proteome</keyword>
<comment type="caution">
    <text evidence="5">The sequence shown here is derived from an EMBL/GenBank/DDBJ whole genome shotgun (WGS) entry which is preliminary data.</text>
</comment>
<evidence type="ECO:0000256" key="1">
    <source>
        <dbReference type="ARBA" id="ARBA00022491"/>
    </source>
</evidence>
<feature type="domain" description="HTH tetR-type" evidence="4">
    <location>
        <begin position="19"/>
        <end position="79"/>
    </location>
</feature>
<dbReference type="Proteomes" id="UP000581688">
    <property type="component" value="Unassembled WGS sequence"/>
</dbReference>
<dbReference type="PANTHER" id="PTHR43479:SF11">
    <property type="entry name" value="ACREF_ENVCD OPERON REPRESSOR-RELATED"/>
    <property type="match status" value="1"/>
</dbReference>
<dbReference type="RefSeq" id="WP_174497924.1">
    <property type="nucleotide sequence ID" value="NZ_CADDWK010000023.1"/>
</dbReference>
<feature type="DNA-binding region" description="H-T-H motif" evidence="3">
    <location>
        <begin position="42"/>
        <end position="61"/>
    </location>
</feature>
<protein>
    <submittedName>
        <fullName evidence="5">AcrR family transcriptional regulator</fullName>
    </submittedName>
</protein>
<dbReference type="InterPro" id="IPR050624">
    <property type="entry name" value="HTH-type_Tx_Regulator"/>
</dbReference>
<gene>
    <name evidence="5" type="ORF">HNQ94_003867</name>
</gene>
<dbReference type="SUPFAM" id="SSF48498">
    <property type="entry name" value="Tetracyclin repressor-like, C-terminal domain"/>
    <property type="match status" value="1"/>
</dbReference>
<evidence type="ECO:0000313" key="6">
    <source>
        <dbReference type="Proteomes" id="UP000581688"/>
    </source>
</evidence>
<dbReference type="PROSITE" id="PS50977">
    <property type="entry name" value="HTH_TETR_2"/>
    <property type="match status" value="1"/>
</dbReference>
<name>A0A841QAX8_9BACI</name>
<reference evidence="5 6" key="1">
    <citation type="submission" date="2020-08" db="EMBL/GenBank/DDBJ databases">
        <title>Genomic Encyclopedia of Type Strains, Phase IV (KMG-IV): sequencing the most valuable type-strain genomes for metagenomic binning, comparative biology and taxonomic classification.</title>
        <authorList>
            <person name="Goeker M."/>
        </authorList>
    </citation>
    <scope>NUCLEOTIDE SEQUENCE [LARGE SCALE GENOMIC DNA]</scope>
    <source>
        <strain evidence="5 6">DSM 19612</strain>
    </source>
</reference>
<dbReference type="AlphaFoldDB" id="A0A841QAX8"/>
<keyword evidence="1" id="KW-0678">Repressor</keyword>
<dbReference type="EMBL" id="JACHGH010000020">
    <property type="protein sequence ID" value="MBB6455367.1"/>
    <property type="molecule type" value="Genomic_DNA"/>
</dbReference>
<evidence type="ECO:0000313" key="5">
    <source>
        <dbReference type="EMBL" id="MBB6455367.1"/>
    </source>
</evidence>
<dbReference type="Gene3D" id="1.10.357.10">
    <property type="entry name" value="Tetracycline Repressor, domain 2"/>
    <property type="match status" value="1"/>
</dbReference>